<name>A0A6J7RCA1_9ZZZZ</name>
<dbReference type="GO" id="GO:0016491">
    <property type="term" value="F:oxidoreductase activity"/>
    <property type="evidence" value="ECO:0007669"/>
    <property type="project" value="UniProtKB-ARBA"/>
</dbReference>
<dbReference type="AlphaFoldDB" id="A0A6J7RCA1"/>
<dbReference type="EMBL" id="CAFBPF010000262">
    <property type="protein sequence ID" value="CAB5026341.1"/>
    <property type="molecule type" value="Genomic_DNA"/>
</dbReference>
<dbReference type="PANTHER" id="PTHR20883:SF48">
    <property type="entry name" value="ECTOINE DIOXYGENASE"/>
    <property type="match status" value="1"/>
</dbReference>
<protein>
    <submittedName>
        <fullName evidence="1">Unannotated protein</fullName>
    </submittedName>
</protein>
<dbReference type="SUPFAM" id="SSF51197">
    <property type="entry name" value="Clavaminate synthase-like"/>
    <property type="match status" value="1"/>
</dbReference>
<reference evidence="1" key="1">
    <citation type="submission" date="2020-05" db="EMBL/GenBank/DDBJ databases">
        <authorList>
            <person name="Chiriac C."/>
            <person name="Salcher M."/>
            <person name="Ghai R."/>
            <person name="Kavagutti S V."/>
        </authorList>
    </citation>
    <scope>NUCLEOTIDE SEQUENCE</scope>
</reference>
<gene>
    <name evidence="1" type="ORF">UFOPK4071_01534</name>
</gene>
<dbReference type="PANTHER" id="PTHR20883">
    <property type="entry name" value="PHYTANOYL-COA DIOXYGENASE DOMAIN CONTAINING 1"/>
    <property type="match status" value="1"/>
</dbReference>
<sequence>MLYETLTGDTILTLETINTLETIITLETITTLETMDAFIEFHEIELPERLSRGDYALCAREASRIGALAIRTPAGAYTYRSNGESIEVVAGDADARSVIGIDLDSFSGLLRDVDTPIAMLYSSRVEAVRGNPMRFIRWEPILRAMFHGRPLYDHSQLSLLNKSGDPLDTQQKFTLEELLETPDELAHFLKTAGFLMVGEVFSSEEVDELFAAAQRLEREAVEGDGSSWWGRDSSGEAILTRVLRGAEIPSLDSLHDDARIKALVSLAEIPAVANHRNELDGTTVLWKRPDIKEGLADLPWHRDCGLGGHADNCPMFILTVCLNDGSAEAGQLRVLPGSHLTSFPFVENDDPEAPLGVAVQARKGDVSVHYSDVMHVSPPPTSTDGPFRVSILLTYGPEKTLHHAGGRHYNDALLGADDGQVKHLRDL</sequence>
<dbReference type="GO" id="GO:0046872">
    <property type="term" value="F:metal ion binding"/>
    <property type="evidence" value="ECO:0007669"/>
    <property type="project" value="UniProtKB-ARBA"/>
</dbReference>
<accession>A0A6J7RCA1</accession>
<dbReference type="Gene3D" id="2.60.120.620">
    <property type="entry name" value="q2cbj1_9rhob like domain"/>
    <property type="match status" value="1"/>
</dbReference>
<proteinExistence type="predicted"/>
<dbReference type="InterPro" id="IPR008775">
    <property type="entry name" value="Phytyl_CoA_dOase-like"/>
</dbReference>
<evidence type="ECO:0000313" key="1">
    <source>
        <dbReference type="EMBL" id="CAB5026341.1"/>
    </source>
</evidence>
<dbReference type="Pfam" id="PF05721">
    <property type="entry name" value="PhyH"/>
    <property type="match status" value="1"/>
</dbReference>
<organism evidence="1">
    <name type="scientific">freshwater metagenome</name>
    <dbReference type="NCBI Taxonomy" id="449393"/>
    <lineage>
        <taxon>unclassified sequences</taxon>
        <taxon>metagenomes</taxon>
        <taxon>ecological metagenomes</taxon>
    </lineage>
</organism>